<evidence type="ECO:0000313" key="1">
    <source>
        <dbReference type="EMBL" id="UWX63089.1"/>
    </source>
</evidence>
<protein>
    <submittedName>
        <fullName evidence="1">Uncharacterized protein</fullName>
    </submittedName>
</protein>
<reference evidence="1" key="1">
    <citation type="submission" date="2022-09" db="EMBL/GenBank/DDBJ databases">
        <title>genome sequence of Deinococcus rubellus.</title>
        <authorList>
            <person name="Srinivasan S."/>
        </authorList>
    </citation>
    <scope>NUCLEOTIDE SEQUENCE</scope>
    <source>
        <strain evidence="1">Ant6</strain>
    </source>
</reference>
<gene>
    <name evidence="1" type="ORF">N0D28_09985</name>
</gene>
<sequence>MEELYKDHRIKIERPQLPQFSSGPLRGGAAQTWKISVDGRDVSRHIVKRKMDSMEEALAAAQKYVDRLEPRPQGE</sequence>
<name>A0ABY5YDD9_9DEIO</name>
<dbReference type="EMBL" id="CP104213">
    <property type="protein sequence ID" value="UWX63089.1"/>
    <property type="molecule type" value="Genomic_DNA"/>
</dbReference>
<dbReference type="Proteomes" id="UP001060261">
    <property type="component" value="Chromosome"/>
</dbReference>
<evidence type="ECO:0000313" key="2">
    <source>
        <dbReference type="Proteomes" id="UP001060261"/>
    </source>
</evidence>
<organism evidence="1 2">
    <name type="scientific">Deinococcus rubellus</name>
    <dbReference type="NCBI Taxonomy" id="1889240"/>
    <lineage>
        <taxon>Bacteria</taxon>
        <taxon>Thermotogati</taxon>
        <taxon>Deinococcota</taxon>
        <taxon>Deinococci</taxon>
        <taxon>Deinococcales</taxon>
        <taxon>Deinococcaceae</taxon>
        <taxon>Deinococcus</taxon>
    </lineage>
</organism>
<keyword evidence="2" id="KW-1185">Reference proteome</keyword>
<dbReference type="RefSeq" id="WP_260559382.1">
    <property type="nucleotide sequence ID" value="NZ_BAABEC010000188.1"/>
</dbReference>
<accession>A0ABY5YDD9</accession>
<proteinExistence type="predicted"/>